<gene>
    <name evidence="2" type="ORF">BI364_03015</name>
</gene>
<dbReference type="SUPFAM" id="SSF54637">
    <property type="entry name" value="Thioesterase/thiol ester dehydrase-isomerase"/>
    <property type="match status" value="1"/>
</dbReference>
<dbReference type="EMBL" id="CP017415">
    <property type="protein sequence ID" value="AOU97109.1"/>
    <property type="molecule type" value="Genomic_DNA"/>
</dbReference>
<dbReference type="PANTHER" id="PTHR31793:SF37">
    <property type="entry name" value="ACYL-COA THIOESTER HYDROLASE YBGC"/>
    <property type="match status" value="1"/>
</dbReference>
<proteinExistence type="predicted"/>
<organism evidence="2 3">
    <name type="scientific">Acidihalobacter yilgarnensis</name>
    <dbReference type="NCBI Taxonomy" id="2819280"/>
    <lineage>
        <taxon>Bacteria</taxon>
        <taxon>Pseudomonadati</taxon>
        <taxon>Pseudomonadota</taxon>
        <taxon>Gammaproteobacteria</taxon>
        <taxon>Chromatiales</taxon>
        <taxon>Ectothiorhodospiraceae</taxon>
        <taxon>Acidihalobacter</taxon>
    </lineage>
</organism>
<evidence type="ECO:0000313" key="2">
    <source>
        <dbReference type="EMBL" id="AOU97109.1"/>
    </source>
</evidence>
<keyword evidence="3" id="KW-1185">Reference proteome</keyword>
<protein>
    <submittedName>
        <fullName evidence="2">Thioesterase</fullName>
    </submittedName>
</protein>
<dbReference type="Proteomes" id="UP000095401">
    <property type="component" value="Chromosome"/>
</dbReference>
<accession>A0A1D8IKV1</accession>
<sequence length="151" mass="17225">MCLEVPIVTPESGRFEVRLTVTPADIDALGHVNNVVYLRWVQDAAIAHWRVVATPELRAALLWVVLRHEIDYKRPAYEGDAILARTWVGEASRRRFVRYTELLRAADGRLLARARTFWCPIDRHTRKAIAVGEEVRTCLLAPIPEPSDTEN</sequence>
<dbReference type="KEGG" id="aprs:BI364_03015"/>
<dbReference type="PANTHER" id="PTHR31793">
    <property type="entry name" value="4-HYDROXYBENZOYL-COA THIOESTERASE FAMILY MEMBER"/>
    <property type="match status" value="1"/>
</dbReference>
<dbReference type="Pfam" id="PF13279">
    <property type="entry name" value="4HBT_2"/>
    <property type="match status" value="1"/>
</dbReference>
<evidence type="ECO:0000256" key="1">
    <source>
        <dbReference type="ARBA" id="ARBA00022801"/>
    </source>
</evidence>
<name>A0A1D8IKV1_9GAMM</name>
<keyword evidence="1" id="KW-0378">Hydrolase</keyword>
<dbReference type="InterPro" id="IPR029069">
    <property type="entry name" value="HotDog_dom_sf"/>
</dbReference>
<evidence type="ECO:0000313" key="3">
    <source>
        <dbReference type="Proteomes" id="UP000095401"/>
    </source>
</evidence>
<dbReference type="Gene3D" id="3.10.129.10">
    <property type="entry name" value="Hotdog Thioesterase"/>
    <property type="match status" value="1"/>
</dbReference>
<dbReference type="CDD" id="cd00586">
    <property type="entry name" value="4HBT"/>
    <property type="match status" value="1"/>
</dbReference>
<dbReference type="GO" id="GO:0047617">
    <property type="term" value="F:fatty acyl-CoA hydrolase activity"/>
    <property type="evidence" value="ECO:0007669"/>
    <property type="project" value="TreeGrafter"/>
</dbReference>
<dbReference type="InterPro" id="IPR050563">
    <property type="entry name" value="4-hydroxybenzoyl-CoA_TE"/>
</dbReference>
<dbReference type="AlphaFoldDB" id="A0A1D8IKV1"/>
<reference evidence="3" key="1">
    <citation type="submission" date="2016-09" db="EMBL/GenBank/DDBJ databases">
        <title>Acidihalobacter prosperus F5.</title>
        <authorList>
            <person name="Khaleque H.N."/>
            <person name="Ramsay J.P."/>
            <person name="Kaksonen A.H."/>
            <person name="Boxall N.J."/>
            <person name="Watkin E.L.J."/>
        </authorList>
    </citation>
    <scope>NUCLEOTIDE SEQUENCE [LARGE SCALE GENOMIC DNA]</scope>
    <source>
        <strain evidence="3">F5</strain>
    </source>
</reference>